<keyword evidence="5" id="KW-1185">Reference proteome</keyword>
<feature type="transmembrane region" description="Helical" evidence="3">
    <location>
        <begin position="236"/>
        <end position="256"/>
    </location>
</feature>
<dbReference type="AlphaFoldDB" id="A0AAJ8N012"/>
<dbReference type="RefSeq" id="XP_031863730.2">
    <property type="nucleotide sequence ID" value="XM_032002173.2"/>
</dbReference>
<evidence type="ECO:0000313" key="4">
    <source>
        <dbReference type="EMBL" id="WWD22270.1"/>
    </source>
</evidence>
<feature type="transmembrane region" description="Helical" evidence="3">
    <location>
        <begin position="410"/>
        <end position="429"/>
    </location>
</feature>
<evidence type="ECO:0000256" key="3">
    <source>
        <dbReference type="SAM" id="Phobius"/>
    </source>
</evidence>
<dbReference type="Pfam" id="PF07690">
    <property type="entry name" value="MFS_1"/>
    <property type="match status" value="1"/>
</dbReference>
<dbReference type="KEGG" id="ksn:43586283"/>
<keyword evidence="3" id="KW-1133">Transmembrane helix</keyword>
<evidence type="ECO:0008006" key="6">
    <source>
        <dbReference type="Google" id="ProtNLM"/>
    </source>
</evidence>
<protein>
    <recommendedName>
        <fullName evidence="6">Major facilitator superfamily (MFS) profile domain-containing protein</fullName>
    </recommendedName>
</protein>
<dbReference type="PANTHER" id="PTHR11360:SF287">
    <property type="entry name" value="MFS MONOCARBOXYLATE TRANSPORTER"/>
    <property type="match status" value="1"/>
</dbReference>
<feature type="transmembrane region" description="Helical" evidence="3">
    <location>
        <begin position="262"/>
        <end position="282"/>
    </location>
</feature>
<feature type="transmembrane region" description="Helical" evidence="3">
    <location>
        <begin position="145"/>
        <end position="170"/>
    </location>
</feature>
<dbReference type="InterPro" id="IPR036259">
    <property type="entry name" value="MFS_trans_sf"/>
</dbReference>
<dbReference type="SUPFAM" id="SSF103473">
    <property type="entry name" value="MFS general substrate transporter"/>
    <property type="match status" value="1"/>
</dbReference>
<dbReference type="GO" id="GO:0016020">
    <property type="term" value="C:membrane"/>
    <property type="evidence" value="ECO:0007669"/>
    <property type="project" value="UniProtKB-SubCell"/>
</dbReference>
<dbReference type="GeneID" id="43586283"/>
<evidence type="ECO:0000256" key="1">
    <source>
        <dbReference type="ARBA" id="ARBA00004141"/>
    </source>
</evidence>
<feature type="transmembrane region" description="Helical" evidence="3">
    <location>
        <begin position="201"/>
        <end position="224"/>
    </location>
</feature>
<evidence type="ECO:0000256" key="2">
    <source>
        <dbReference type="ARBA" id="ARBA00006727"/>
    </source>
</evidence>
<dbReference type="InterPro" id="IPR011701">
    <property type="entry name" value="MFS"/>
</dbReference>
<keyword evidence="3" id="KW-0812">Transmembrane</keyword>
<feature type="transmembrane region" description="Helical" evidence="3">
    <location>
        <begin position="177"/>
        <end position="195"/>
    </location>
</feature>
<organism evidence="4 5">
    <name type="scientific">Kwoniella shandongensis</name>
    <dbReference type="NCBI Taxonomy" id="1734106"/>
    <lineage>
        <taxon>Eukaryota</taxon>
        <taxon>Fungi</taxon>
        <taxon>Dikarya</taxon>
        <taxon>Basidiomycota</taxon>
        <taxon>Agaricomycotina</taxon>
        <taxon>Tremellomycetes</taxon>
        <taxon>Tremellales</taxon>
        <taxon>Cryptococcaceae</taxon>
        <taxon>Kwoniella</taxon>
    </lineage>
</organism>
<dbReference type="InterPro" id="IPR050327">
    <property type="entry name" value="Proton-linked_MCT"/>
</dbReference>
<dbReference type="Gene3D" id="1.20.1250.20">
    <property type="entry name" value="MFS general substrate transporter like domains"/>
    <property type="match status" value="2"/>
</dbReference>
<feature type="transmembrane region" description="Helical" evidence="3">
    <location>
        <begin position="314"/>
        <end position="336"/>
    </location>
</feature>
<feature type="transmembrane region" description="Helical" evidence="3">
    <location>
        <begin position="382"/>
        <end position="404"/>
    </location>
</feature>
<proteinExistence type="inferred from homology"/>
<feature type="transmembrane region" description="Helical" evidence="3">
    <location>
        <begin position="104"/>
        <end position="125"/>
    </location>
</feature>
<dbReference type="Proteomes" id="UP000322225">
    <property type="component" value="Chromosome 13"/>
</dbReference>
<feature type="transmembrane region" description="Helical" evidence="3">
    <location>
        <begin position="483"/>
        <end position="507"/>
    </location>
</feature>
<dbReference type="GO" id="GO:0022857">
    <property type="term" value="F:transmembrane transporter activity"/>
    <property type="evidence" value="ECO:0007669"/>
    <property type="project" value="InterPro"/>
</dbReference>
<reference evidence="4" key="2">
    <citation type="submission" date="2024-01" db="EMBL/GenBank/DDBJ databases">
        <title>Comparative genomics of Cryptococcus and Kwoniella reveals pathogenesis evolution and contrasting modes of karyotype evolution via chromosome fusion or intercentromeric recombination.</title>
        <authorList>
            <person name="Coelho M.A."/>
            <person name="David-Palma M."/>
            <person name="Shea T."/>
            <person name="Bowers K."/>
            <person name="McGinley-Smith S."/>
            <person name="Mohammad A.W."/>
            <person name="Gnirke A."/>
            <person name="Yurkov A.M."/>
            <person name="Nowrousian M."/>
            <person name="Sun S."/>
            <person name="Cuomo C.A."/>
            <person name="Heitman J."/>
        </authorList>
    </citation>
    <scope>NUCLEOTIDE SEQUENCE</scope>
    <source>
        <strain evidence="4">CBS 12478</strain>
    </source>
</reference>
<gene>
    <name evidence="4" type="ORF">CI109_106761</name>
</gene>
<name>A0AAJ8N012_9TREE</name>
<sequence>MGDYALKFRPNHHPLVYNPFFFLSITQRKSLYIMPEIIELPTLQPTHHRSSTSLEFDSTSIIAPSVSVQTSQQHLDDISSFSPDQEVQLNPVDILPPVDGGRRAWLFLIAATAIEILVWGLPFSIGILHNYWTNTLFKGQGESTITLAATLQTGFLYMSAGLFGPLLTALPRWQKTIQVLGLVAASVSMITSAFATKPWHLIVTIGCFYPLSGALYLPCATLLFEWFQGRRGMATGIMYAGTGIGGTLFPFIMSGLLEKVGYKAAMISIGVGYLILGSIALIPIRRRIPLSRYEQQGGAGSEGIRRRPKIDWSFMRRSAMLMGSLTILLTSLGNFIPSLWLPTYADELHLTRPSGTGLIALMNAASVPGNALLGYLSDQLPLHIVVVVSCVGSAAACAFLWGFGVHEAQLVAFVIVFGVLGLSFSALWSKIISIISRDDPVAPTLIFSMFTFIRGVGNISSGPVSDALLKLNTLKGSTGGYGFHNYGVLLVYTAVTILSGGAAGIMLRGR</sequence>
<reference evidence="4" key="1">
    <citation type="submission" date="2017-08" db="EMBL/GenBank/DDBJ databases">
        <authorList>
            <person name="Cuomo C."/>
            <person name="Billmyre B."/>
            <person name="Heitman J."/>
        </authorList>
    </citation>
    <scope>NUCLEOTIDE SEQUENCE</scope>
    <source>
        <strain evidence="4">CBS 12478</strain>
    </source>
</reference>
<keyword evidence="3" id="KW-0472">Membrane</keyword>
<comment type="similarity">
    <text evidence="2">Belongs to the major facilitator superfamily. Monocarboxylate porter (TC 2.A.1.13) family.</text>
</comment>
<dbReference type="PANTHER" id="PTHR11360">
    <property type="entry name" value="MONOCARBOXYLATE TRANSPORTER"/>
    <property type="match status" value="1"/>
</dbReference>
<evidence type="ECO:0000313" key="5">
    <source>
        <dbReference type="Proteomes" id="UP000322225"/>
    </source>
</evidence>
<dbReference type="EMBL" id="CP144063">
    <property type="protein sequence ID" value="WWD22270.1"/>
    <property type="molecule type" value="Genomic_DNA"/>
</dbReference>
<accession>A0AAJ8N012</accession>
<comment type="subcellular location">
    <subcellularLocation>
        <location evidence="1">Membrane</location>
        <topology evidence="1">Multi-pass membrane protein</topology>
    </subcellularLocation>
</comment>